<sequence>MRKSASIALLLFFSFYQFGYYYFYLALSQNIEENWSHLVYSDDFAPNALILEVPISIPYMTDQEEFSETNLTFSKDGKRFRAIKQRYANDTLQLVYTPDTAQNTLDMVVKNWVSSLTGEQLPNSPLKNFVYSFHKDFTFPDFQERTFVLFHSKNGYPHEAENMLIHRASSVPSPPPEV</sequence>
<dbReference type="EMBL" id="JAHCMY010000001">
    <property type="protein sequence ID" value="MBS9522424.1"/>
    <property type="molecule type" value="Genomic_DNA"/>
</dbReference>
<dbReference type="RefSeq" id="WP_213943327.1">
    <property type="nucleotide sequence ID" value="NZ_JAHBGI010000004.1"/>
</dbReference>
<name>A0AAP2G0B0_9BACT</name>
<organism evidence="1 2">
    <name type="scientific">Litoribacter ruber</name>
    <dbReference type="NCBI Taxonomy" id="702568"/>
    <lineage>
        <taxon>Bacteria</taxon>
        <taxon>Pseudomonadati</taxon>
        <taxon>Bacteroidota</taxon>
        <taxon>Cytophagia</taxon>
        <taxon>Cytophagales</taxon>
        <taxon>Cyclobacteriaceae</taxon>
        <taxon>Litoribacter</taxon>
    </lineage>
</organism>
<comment type="caution">
    <text evidence="1">The sequence shown here is derived from an EMBL/GenBank/DDBJ whole genome shotgun (WGS) entry which is preliminary data.</text>
</comment>
<keyword evidence="2" id="KW-1185">Reference proteome</keyword>
<evidence type="ECO:0000313" key="2">
    <source>
        <dbReference type="Proteomes" id="UP001319104"/>
    </source>
</evidence>
<reference evidence="1 2" key="1">
    <citation type="submission" date="2021-05" db="EMBL/GenBank/DDBJ databases">
        <authorList>
            <person name="Zhang Z.D."/>
            <person name="Osman G."/>
        </authorList>
    </citation>
    <scope>NUCLEOTIDE SEQUENCE [LARGE SCALE GENOMIC DNA]</scope>
    <source>
        <strain evidence="1 2">KCTC 32217</strain>
    </source>
</reference>
<proteinExistence type="predicted"/>
<dbReference type="Proteomes" id="UP001319104">
    <property type="component" value="Unassembled WGS sequence"/>
</dbReference>
<accession>A0AAP2G0B0</accession>
<protein>
    <submittedName>
        <fullName evidence="1">Uncharacterized protein</fullName>
    </submittedName>
</protein>
<dbReference type="AlphaFoldDB" id="A0AAP2G0B0"/>
<evidence type="ECO:0000313" key="1">
    <source>
        <dbReference type="EMBL" id="MBS9522424.1"/>
    </source>
</evidence>
<gene>
    <name evidence="1" type="ORF">KI659_00195</name>
</gene>